<evidence type="ECO:0000313" key="10">
    <source>
        <dbReference type="EMBL" id="MBB5703942.1"/>
    </source>
</evidence>
<accession>A0A7W9B0M2</accession>
<dbReference type="EMBL" id="JACIJG010000020">
    <property type="protein sequence ID" value="MBB5703942.1"/>
    <property type="molecule type" value="Genomic_DNA"/>
</dbReference>
<keyword evidence="11" id="KW-1185">Reference proteome</keyword>
<gene>
    <name evidence="10" type="ORF">FHS76_003857</name>
</gene>
<evidence type="ECO:0000256" key="2">
    <source>
        <dbReference type="ARBA" id="ARBA00022448"/>
    </source>
</evidence>
<sequence length="268" mass="29231">MKKIDPSGLLGNVFLGAALIFMLFPIAIIIVISFSDSEFLSFPPTSFSFRWYAFVFTHASWTNATLLSLWIAVLSTLLAVVIGTLAAITIIRRPSIPTKFVSVTSFGPQLVPHIILALGILLLVGRLGLYGQWWVLVLAHATMALPLVIIIVMAAIRQNGEGLERAARILGAGPTQAFWLVTLPAIRPAIISSAVFSFFISFDDLIVALFIMGGKETLPMMIWANLKYELTPALTAIASFLIVFTFVCILPAEYYRRKKLTSAAPTGA</sequence>
<feature type="transmembrane region" description="Helical" evidence="8">
    <location>
        <begin position="67"/>
        <end position="90"/>
    </location>
</feature>
<protein>
    <submittedName>
        <fullName evidence="10">Putative spermidine/putrescine transport system permease protein</fullName>
    </submittedName>
</protein>
<comment type="similarity">
    <text evidence="8">Belongs to the binding-protein-dependent transport system permease family.</text>
</comment>
<evidence type="ECO:0000256" key="5">
    <source>
        <dbReference type="ARBA" id="ARBA00022692"/>
    </source>
</evidence>
<dbReference type="RefSeq" id="WP_328700534.1">
    <property type="nucleotide sequence ID" value="NZ_JACIJG010000020.1"/>
</dbReference>
<evidence type="ECO:0000256" key="1">
    <source>
        <dbReference type="ARBA" id="ARBA00004429"/>
    </source>
</evidence>
<comment type="caution">
    <text evidence="10">The sequence shown here is derived from an EMBL/GenBank/DDBJ whole genome shotgun (WGS) entry which is preliminary data.</text>
</comment>
<dbReference type="GO" id="GO:0055085">
    <property type="term" value="P:transmembrane transport"/>
    <property type="evidence" value="ECO:0007669"/>
    <property type="project" value="InterPro"/>
</dbReference>
<keyword evidence="3" id="KW-1003">Cell membrane</keyword>
<feature type="transmembrane region" description="Helical" evidence="8">
    <location>
        <begin position="110"/>
        <end position="127"/>
    </location>
</feature>
<evidence type="ECO:0000256" key="4">
    <source>
        <dbReference type="ARBA" id="ARBA00022519"/>
    </source>
</evidence>
<evidence type="ECO:0000259" key="9">
    <source>
        <dbReference type="PROSITE" id="PS50928"/>
    </source>
</evidence>
<dbReference type="PROSITE" id="PS50928">
    <property type="entry name" value="ABC_TM1"/>
    <property type="match status" value="1"/>
</dbReference>
<name>A0A7W9B0M2_9HYPH</name>
<keyword evidence="5 8" id="KW-0812">Transmembrane</keyword>
<dbReference type="InterPro" id="IPR035906">
    <property type="entry name" value="MetI-like_sf"/>
</dbReference>
<evidence type="ECO:0000256" key="7">
    <source>
        <dbReference type="ARBA" id="ARBA00023136"/>
    </source>
</evidence>
<dbReference type="InterPro" id="IPR000515">
    <property type="entry name" value="MetI-like"/>
</dbReference>
<reference evidence="10 11" key="1">
    <citation type="submission" date="2020-08" db="EMBL/GenBank/DDBJ databases">
        <title>Genomic Encyclopedia of Type Strains, Phase IV (KMG-IV): sequencing the most valuable type-strain genomes for metagenomic binning, comparative biology and taxonomic classification.</title>
        <authorList>
            <person name="Goeker M."/>
        </authorList>
    </citation>
    <scope>NUCLEOTIDE SEQUENCE [LARGE SCALE GENOMIC DNA]</scope>
    <source>
        <strain evidence="10 11">DSM 26944</strain>
    </source>
</reference>
<dbReference type="Gene3D" id="1.10.3720.10">
    <property type="entry name" value="MetI-like"/>
    <property type="match status" value="1"/>
</dbReference>
<keyword evidence="2 8" id="KW-0813">Transport</keyword>
<dbReference type="PANTHER" id="PTHR43357">
    <property type="entry name" value="INNER MEMBRANE ABC TRANSPORTER PERMEASE PROTEIN YDCV"/>
    <property type="match status" value="1"/>
</dbReference>
<feature type="transmembrane region" description="Helical" evidence="8">
    <location>
        <begin position="133"/>
        <end position="156"/>
    </location>
</feature>
<dbReference type="SUPFAM" id="SSF161098">
    <property type="entry name" value="MetI-like"/>
    <property type="match status" value="1"/>
</dbReference>
<feature type="domain" description="ABC transmembrane type-1" evidence="9">
    <location>
        <begin position="65"/>
        <end position="252"/>
    </location>
</feature>
<keyword evidence="7 8" id="KW-0472">Membrane</keyword>
<keyword evidence="4" id="KW-0997">Cell inner membrane</keyword>
<comment type="subcellular location">
    <subcellularLocation>
        <location evidence="1">Cell inner membrane</location>
        <topology evidence="1">Multi-pass membrane protein</topology>
    </subcellularLocation>
    <subcellularLocation>
        <location evidence="8">Cell membrane</location>
        <topology evidence="8">Multi-pass membrane protein</topology>
    </subcellularLocation>
</comment>
<feature type="transmembrane region" description="Helical" evidence="8">
    <location>
        <begin position="189"/>
        <end position="213"/>
    </location>
</feature>
<dbReference type="CDD" id="cd06261">
    <property type="entry name" value="TM_PBP2"/>
    <property type="match status" value="1"/>
</dbReference>
<feature type="transmembrane region" description="Helical" evidence="8">
    <location>
        <begin position="233"/>
        <end position="252"/>
    </location>
</feature>
<dbReference type="Proteomes" id="UP000555546">
    <property type="component" value="Unassembled WGS sequence"/>
</dbReference>
<organism evidence="10 11">
    <name type="scientific">Brucella daejeonensis</name>
    <dbReference type="NCBI Taxonomy" id="659015"/>
    <lineage>
        <taxon>Bacteria</taxon>
        <taxon>Pseudomonadati</taxon>
        <taxon>Pseudomonadota</taxon>
        <taxon>Alphaproteobacteria</taxon>
        <taxon>Hyphomicrobiales</taxon>
        <taxon>Brucellaceae</taxon>
        <taxon>Brucella/Ochrobactrum group</taxon>
        <taxon>Brucella</taxon>
    </lineage>
</organism>
<evidence type="ECO:0000256" key="8">
    <source>
        <dbReference type="RuleBase" id="RU363032"/>
    </source>
</evidence>
<evidence type="ECO:0000256" key="3">
    <source>
        <dbReference type="ARBA" id="ARBA00022475"/>
    </source>
</evidence>
<dbReference type="PANTHER" id="PTHR43357:SF4">
    <property type="entry name" value="INNER MEMBRANE ABC TRANSPORTER PERMEASE PROTEIN YDCV"/>
    <property type="match status" value="1"/>
</dbReference>
<feature type="transmembrane region" description="Helical" evidence="8">
    <location>
        <begin position="12"/>
        <end position="34"/>
    </location>
</feature>
<keyword evidence="6 8" id="KW-1133">Transmembrane helix</keyword>
<proteinExistence type="inferred from homology"/>
<dbReference type="GO" id="GO:0005886">
    <property type="term" value="C:plasma membrane"/>
    <property type="evidence" value="ECO:0007669"/>
    <property type="project" value="UniProtKB-SubCell"/>
</dbReference>
<evidence type="ECO:0000313" key="11">
    <source>
        <dbReference type="Proteomes" id="UP000555546"/>
    </source>
</evidence>
<dbReference type="AlphaFoldDB" id="A0A7W9B0M2"/>
<evidence type="ECO:0000256" key="6">
    <source>
        <dbReference type="ARBA" id="ARBA00022989"/>
    </source>
</evidence>
<dbReference type="Pfam" id="PF00528">
    <property type="entry name" value="BPD_transp_1"/>
    <property type="match status" value="1"/>
</dbReference>